<gene>
    <name evidence="3" type="ORF">PCOAH_00011970</name>
</gene>
<dbReference type="OrthoDB" id="382414at2759"/>
<feature type="chain" id="PRO_5008521274" description="Plasmodium RESA N-terminal domain-containing protein" evidence="1">
    <location>
        <begin position="35"/>
        <end position="255"/>
    </location>
</feature>
<keyword evidence="1" id="KW-0732">Signal</keyword>
<dbReference type="Proteomes" id="UP000092716">
    <property type="component" value="Chromosome 5"/>
</dbReference>
<evidence type="ECO:0000259" key="2">
    <source>
        <dbReference type="Pfam" id="PF09687"/>
    </source>
</evidence>
<dbReference type="InterPro" id="IPR019111">
    <property type="entry name" value="PRESA_N"/>
</dbReference>
<dbReference type="Gene3D" id="6.10.280.180">
    <property type="entry name" value="Plasmodium RESA, N-terminal helical domain"/>
    <property type="match status" value="1"/>
</dbReference>
<accession>A0A1B1DVI5</accession>
<dbReference type="Pfam" id="PF09687">
    <property type="entry name" value="PRESAN"/>
    <property type="match status" value="1"/>
</dbReference>
<evidence type="ECO:0000313" key="3">
    <source>
        <dbReference type="EMBL" id="ANQ06801.1"/>
    </source>
</evidence>
<protein>
    <recommendedName>
        <fullName evidence="2">Plasmodium RESA N-terminal domain-containing protein</fullName>
    </recommendedName>
</protein>
<dbReference type="AlphaFoldDB" id="A0A1B1DVI5"/>
<dbReference type="RefSeq" id="XP_019913496.1">
    <property type="nucleotide sequence ID" value="XM_020058006.1"/>
</dbReference>
<feature type="signal peptide" evidence="1">
    <location>
        <begin position="1"/>
        <end position="34"/>
    </location>
</feature>
<dbReference type="VEuPathDB" id="PlasmoDB:PCOAH_00011970"/>
<evidence type="ECO:0000313" key="4">
    <source>
        <dbReference type="Proteomes" id="UP000092716"/>
    </source>
</evidence>
<dbReference type="InterPro" id="IPR044885">
    <property type="entry name" value="PRESA_N_sf"/>
</dbReference>
<feature type="domain" description="Plasmodium RESA N-terminal" evidence="2">
    <location>
        <begin position="93"/>
        <end position="217"/>
    </location>
</feature>
<dbReference type="EMBL" id="CP016243">
    <property type="protein sequence ID" value="ANQ06801.1"/>
    <property type="molecule type" value="Genomic_DNA"/>
</dbReference>
<proteinExistence type="predicted"/>
<dbReference type="GeneID" id="30907923"/>
<organism evidence="3 4">
    <name type="scientific">Plasmodium coatneyi</name>
    <dbReference type="NCBI Taxonomy" id="208452"/>
    <lineage>
        <taxon>Eukaryota</taxon>
        <taxon>Sar</taxon>
        <taxon>Alveolata</taxon>
        <taxon>Apicomplexa</taxon>
        <taxon>Aconoidasida</taxon>
        <taxon>Haemosporida</taxon>
        <taxon>Plasmodiidae</taxon>
        <taxon>Plasmodium</taxon>
    </lineage>
</organism>
<name>A0A1B1DVI5_9APIC</name>
<reference evidence="4" key="1">
    <citation type="submission" date="2016-06" db="EMBL/GenBank/DDBJ databases">
        <title>First high quality genome sequence of Plasmodium coatneyi using continuous long reads from single molecule, real-time sequencing.</title>
        <authorList>
            <person name="Chien J.-T."/>
            <person name="Pakala S.B."/>
            <person name="Geraldo J.A."/>
            <person name="Lapp S.A."/>
            <person name="Barnwell J.W."/>
            <person name="Kissinger J.C."/>
            <person name="Galinski M.R."/>
            <person name="Humphrey J.C."/>
        </authorList>
    </citation>
    <scope>NUCLEOTIDE SEQUENCE [LARGE SCALE GENOMIC DNA]</scope>
    <source>
        <strain evidence="4">Hackeri</strain>
    </source>
</reference>
<dbReference type="KEGG" id="pcot:PCOAH_00011970"/>
<evidence type="ECO:0000256" key="1">
    <source>
        <dbReference type="SAM" id="SignalP"/>
    </source>
</evidence>
<keyword evidence="4" id="KW-1185">Reference proteome</keyword>
<sequence length="255" mass="30064">MSIKAKFRGCGHFLRFSLSLLILLLCILSKGTIGAEVQSLGEGYKIPHISRFPFCKNFNLGGFAEECKIDIKNNLIDLKDLLESDDPKVPCEITRDELKKRIAYCRFFFVCKRRAPDAIYAYIHYLRVKYYTMISGLKKTFLELASENELPEDVQKVYWRRCEDELLKELEIMENTSEEYFQALMDNKVVFTMHFNWAMGSHETYWYSEMFKKELKWNEILYDWANNYALRSGEISIVRSLKVLIYLRSKLASVL</sequence>